<evidence type="ECO:0000313" key="5">
    <source>
        <dbReference type="EMBL" id="KXH29004.1"/>
    </source>
</evidence>
<keyword evidence="2" id="KW-0539">Nucleus</keyword>
<dbReference type="EMBL" id="JFBX01000758">
    <property type="protein sequence ID" value="KXH29004.1"/>
    <property type="molecule type" value="Genomic_DNA"/>
</dbReference>
<keyword evidence="6" id="KW-1185">Reference proteome</keyword>
<proteinExistence type="predicted"/>
<organism evidence="5 6">
    <name type="scientific">Colletotrichum simmondsii</name>
    <dbReference type="NCBI Taxonomy" id="703756"/>
    <lineage>
        <taxon>Eukaryota</taxon>
        <taxon>Fungi</taxon>
        <taxon>Dikarya</taxon>
        <taxon>Ascomycota</taxon>
        <taxon>Pezizomycotina</taxon>
        <taxon>Sordariomycetes</taxon>
        <taxon>Hypocreomycetidae</taxon>
        <taxon>Glomerellales</taxon>
        <taxon>Glomerellaceae</taxon>
        <taxon>Colletotrichum</taxon>
        <taxon>Colletotrichum acutatum species complex</taxon>
    </lineage>
</organism>
<dbReference type="AlphaFoldDB" id="A0A135RZB0"/>
<name>A0A135RZB0_9PEZI</name>
<evidence type="ECO:0000313" key="6">
    <source>
        <dbReference type="Proteomes" id="UP000070328"/>
    </source>
</evidence>
<dbReference type="Proteomes" id="UP000070328">
    <property type="component" value="Unassembled WGS sequence"/>
</dbReference>
<dbReference type="Gene3D" id="4.10.240.10">
    <property type="entry name" value="Zn(2)-C6 fungal-type DNA-binding domain"/>
    <property type="match status" value="1"/>
</dbReference>
<dbReference type="Pfam" id="PF11951">
    <property type="entry name" value="Fungal_trans_2"/>
    <property type="match status" value="1"/>
</dbReference>
<reference evidence="5 6" key="1">
    <citation type="submission" date="2014-02" db="EMBL/GenBank/DDBJ databases">
        <title>The genome sequence of Colletotrichum simmondsii CBS122122.</title>
        <authorList>
            <person name="Baroncelli R."/>
            <person name="Thon M.R."/>
        </authorList>
    </citation>
    <scope>NUCLEOTIDE SEQUENCE [LARGE SCALE GENOMIC DNA]</scope>
    <source>
        <strain evidence="5 6">CBS122122</strain>
    </source>
</reference>
<evidence type="ECO:0000256" key="2">
    <source>
        <dbReference type="ARBA" id="ARBA00023242"/>
    </source>
</evidence>
<sequence length="663" mass="74804">MPTRHSKRTRGACAQCVRKKRRCDKKRPKCSQCLKTHLACDLEVFKIWTPEEPENQGPSMQTHAFSNLIRERQRSDSGSTARRSAEALPETRNDGPLTRDLADDLWLATPRTGDGGCTRSSLTGSQDVDNGAHHLETRLMDENAIEIMELYGESASNDALLSVFDDAEFDTQLLNSPNLNSVMNSVLDDLAINPVLDEFGMNSSLVSCSPSTAHRPGSLHASTSMPHCPMPWPPDMLASPEKRFLWQYFLHITKDGFLCLDEKELFRFHGSQDPFIATIPQMAICDESLRSSIFCFAAFQYNASQNSGDFQQLVRDCSRKASVALKAQSYSEQPWSRSWTLHVFSKIACGIFLHHFGQGDTETSEYLHSAGALAAGFYKRPQSSSDLLSPLVQLVLSMLRWTVISTVCSFQSSRTLVSDKIYCYIEMRAEEVDHNYSPSFRDWLNHPIYAFSPRLVNPLLRLAKLLDIQKSQQTVNQYRLSDKAMGGEMIKLEEELLMAREVDLDRCQTHAADPKELRSLNEAMHAATFLLFYARLKGMPFTAPLVRKKVQVIVSEIGKISVASRVSHAVLFPLFIAGCEAVEDQARRGILERLRTPRGLAYNRKDVARLVLQMTRLWKQGIEKSPAKPVFETCHWVVLAGWLTMYTVSDESFRPIVTESVMD</sequence>
<feature type="compositionally biased region" description="Basic and acidic residues" evidence="3">
    <location>
        <begin position="83"/>
        <end position="93"/>
    </location>
</feature>
<feature type="region of interest" description="Disordered" evidence="3">
    <location>
        <begin position="71"/>
        <end position="99"/>
    </location>
</feature>
<dbReference type="InterPro" id="IPR021858">
    <property type="entry name" value="Fun_TF"/>
</dbReference>
<dbReference type="Pfam" id="PF00172">
    <property type="entry name" value="Zn_clus"/>
    <property type="match status" value="1"/>
</dbReference>
<dbReference type="GO" id="GO:0000976">
    <property type="term" value="F:transcription cis-regulatory region binding"/>
    <property type="evidence" value="ECO:0007669"/>
    <property type="project" value="TreeGrafter"/>
</dbReference>
<comment type="caution">
    <text evidence="5">The sequence shown here is derived from an EMBL/GenBank/DDBJ whole genome shotgun (WGS) entry which is preliminary data.</text>
</comment>
<dbReference type="InterPro" id="IPR036864">
    <property type="entry name" value="Zn2-C6_fun-type_DNA-bd_sf"/>
</dbReference>
<feature type="domain" description="Zn(2)-C6 fungal-type" evidence="4">
    <location>
        <begin position="12"/>
        <end position="42"/>
    </location>
</feature>
<dbReference type="PROSITE" id="PS50048">
    <property type="entry name" value="ZN2_CY6_FUNGAL_2"/>
    <property type="match status" value="1"/>
</dbReference>
<dbReference type="SMART" id="SM00066">
    <property type="entry name" value="GAL4"/>
    <property type="match status" value="1"/>
</dbReference>
<dbReference type="PANTHER" id="PTHR37534">
    <property type="entry name" value="TRANSCRIPTIONAL ACTIVATOR PROTEIN UGA3"/>
    <property type="match status" value="1"/>
</dbReference>
<dbReference type="PANTHER" id="PTHR37534:SF7">
    <property type="entry name" value="TRANSCRIPTIONAL ACTIVATOR PROTEIN UGA3"/>
    <property type="match status" value="1"/>
</dbReference>
<dbReference type="GO" id="GO:0000981">
    <property type="term" value="F:DNA-binding transcription factor activity, RNA polymerase II-specific"/>
    <property type="evidence" value="ECO:0007669"/>
    <property type="project" value="InterPro"/>
</dbReference>
<dbReference type="InterPro" id="IPR001138">
    <property type="entry name" value="Zn2Cys6_DnaBD"/>
</dbReference>
<accession>A0A135RZB0</accession>
<gene>
    <name evidence="5" type="ORF">CSIM01_02073</name>
</gene>
<evidence type="ECO:0000256" key="3">
    <source>
        <dbReference type="SAM" id="MobiDB-lite"/>
    </source>
</evidence>
<dbReference type="SUPFAM" id="SSF57701">
    <property type="entry name" value="Zn2/Cys6 DNA-binding domain"/>
    <property type="match status" value="1"/>
</dbReference>
<dbReference type="GO" id="GO:0045944">
    <property type="term" value="P:positive regulation of transcription by RNA polymerase II"/>
    <property type="evidence" value="ECO:0007669"/>
    <property type="project" value="TreeGrafter"/>
</dbReference>
<protein>
    <recommendedName>
        <fullName evidence="4">Zn(2)-C6 fungal-type domain-containing protein</fullName>
    </recommendedName>
</protein>
<dbReference type="GO" id="GO:0005634">
    <property type="term" value="C:nucleus"/>
    <property type="evidence" value="ECO:0007669"/>
    <property type="project" value="UniProtKB-SubCell"/>
</dbReference>
<evidence type="ECO:0000259" key="4">
    <source>
        <dbReference type="PROSITE" id="PS50048"/>
    </source>
</evidence>
<dbReference type="GO" id="GO:0008270">
    <property type="term" value="F:zinc ion binding"/>
    <property type="evidence" value="ECO:0007669"/>
    <property type="project" value="InterPro"/>
</dbReference>
<comment type="subcellular location">
    <subcellularLocation>
        <location evidence="1">Nucleus</location>
    </subcellularLocation>
</comment>
<evidence type="ECO:0000256" key="1">
    <source>
        <dbReference type="ARBA" id="ARBA00004123"/>
    </source>
</evidence>
<dbReference type="OrthoDB" id="5229455at2759"/>